<accession>A0A3G4ZWR6</accession>
<name>A0A3G4ZWR6_9VIRU</name>
<proteinExistence type="predicted"/>
<protein>
    <submittedName>
        <fullName evidence="1">Uncharacterized protein</fullName>
    </submittedName>
</protein>
<dbReference type="EMBL" id="MK072067">
    <property type="protein sequence ID" value="AYV77859.1"/>
    <property type="molecule type" value="Genomic_DNA"/>
</dbReference>
<organism evidence="1">
    <name type="scientific">Edafosvirus sp</name>
    <dbReference type="NCBI Taxonomy" id="2487765"/>
    <lineage>
        <taxon>Viruses</taxon>
        <taxon>Varidnaviria</taxon>
        <taxon>Bamfordvirae</taxon>
        <taxon>Nucleocytoviricota</taxon>
        <taxon>Megaviricetes</taxon>
        <taxon>Imitervirales</taxon>
        <taxon>Mimiviridae</taxon>
        <taxon>Klosneuvirinae</taxon>
    </lineage>
</organism>
<sequence length="532" mass="61290">MCSTVIGPSIDFLRWITSKWLVDKVEYEKTRDLITKSIIRIEEGVDALRTRELKAAREHLKIALESIQTDKHFKLSKIETKVDHDTILVPTSEYKVPDIIWEDFKSARNLAIIAFDSVASGKEKLLAMRIVITASIYLFANNIDILTTNINSMLERLSKVESIRNTFKKYYDDSWTLWKDERTQFVLEMRDYIASLLQMTKLNLNKTTTRFMYCNTINIKANKMVVDGMDIILIDKSDKLIQIGENKEDKTWVLGEEIICRTASGLRKKNGFMCVDLKINKEDEIFHMWPIGSFSEDSKTGDSPLFNIKDKDTKFLPVSHNTIIQIHPLPWLFLLPRSIMTRFVQNEGKWNTEKIQTNFSAFGGGYYPIDHNRIVDVIIGNNSKLYILDFYYISNCPHTSLYELNDMNDGLFYSKFLCSFDGWHDDMCQLKTSEIIISGVSDIKKITLGDTIEVDIIYTTSNYIKNILLCKNDSILVCSLDCVVMLHKTNYGEYNTEIICSTGGKFYRADQLTDGRVVTIDNDGIIKVWGFA</sequence>
<reference evidence="1" key="1">
    <citation type="submission" date="2018-10" db="EMBL/GenBank/DDBJ databases">
        <title>Hidden diversity of soil giant viruses.</title>
        <authorList>
            <person name="Schulz F."/>
            <person name="Alteio L."/>
            <person name="Goudeau D."/>
            <person name="Ryan E.M."/>
            <person name="Malmstrom R.R."/>
            <person name="Blanchard J."/>
            <person name="Woyke T."/>
        </authorList>
    </citation>
    <scope>NUCLEOTIDE SEQUENCE</scope>
    <source>
        <strain evidence="1">EDV1</strain>
    </source>
</reference>
<gene>
    <name evidence="1" type="ORF">Edafosvirus2_38</name>
</gene>
<evidence type="ECO:0000313" key="1">
    <source>
        <dbReference type="EMBL" id="AYV77859.1"/>
    </source>
</evidence>